<accession>A0A917CSV4</accession>
<dbReference type="EMBL" id="BMGR01000003">
    <property type="protein sequence ID" value="GGF95815.1"/>
    <property type="molecule type" value="Genomic_DNA"/>
</dbReference>
<protein>
    <submittedName>
        <fullName evidence="1">Uncharacterized protein</fullName>
    </submittedName>
</protein>
<gene>
    <name evidence="1" type="ORF">GCM10010916_11440</name>
</gene>
<proteinExistence type="predicted"/>
<evidence type="ECO:0000313" key="1">
    <source>
        <dbReference type="EMBL" id="GGF95815.1"/>
    </source>
</evidence>
<dbReference type="AlphaFoldDB" id="A0A917CSV4"/>
<dbReference type="Proteomes" id="UP000644756">
    <property type="component" value="Unassembled WGS sequence"/>
</dbReference>
<evidence type="ECO:0000313" key="2">
    <source>
        <dbReference type="Proteomes" id="UP000644756"/>
    </source>
</evidence>
<name>A0A917CSV4_9BACL</name>
<organism evidence="1 2">
    <name type="scientific">Paenibacillus abyssi</name>
    <dbReference type="NCBI Taxonomy" id="1340531"/>
    <lineage>
        <taxon>Bacteria</taxon>
        <taxon>Bacillati</taxon>
        <taxon>Bacillota</taxon>
        <taxon>Bacilli</taxon>
        <taxon>Bacillales</taxon>
        <taxon>Paenibacillaceae</taxon>
        <taxon>Paenibacillus</taxon>
    </lineage>
</organism>
<comment type="caution">
    <text evidence="1">The sequence shown here is derived from an EMBL/GenBank/DDBJ whole genome shotgun (WGS) entry which is preliminary data.</text>
</comment>
<reference evidence="1" key="2">
    <citation type="submission" date="2020-09" db="EMBL/GenBank/DDBJ databases">
        <authorList>
            <person name="Sun Q."/>
            <person name="Zhou Y."/>
        </authorList>
    </citation>
    <scope>NUCLEOTIDE SEQUENCE</scope>
    <source>
        <strain evidence="1">CGMCC 1.12987</strain>
    </source>
</reference>
<keyword evidence="2" id="KW-1185">Reference proteome</keyword>
<dbReference type="RefSeq" id="WP_188529839.1">
    <property type="nucleotide sequence ID" value="NZ_BMGR01000003.1"/>
</dbReference>
<sequence length="357" mass="39077">MTSLHADLNISTMNVPSTAFTEISSAEPGSKRRLMVSDNPENLDAASFPAAVGTLWYDKVNTSERSVTHRVFGWHHNKMGRMVHIGLIIENTSETNQIQIRQIHRELRLHNHDWLIHIGQSLATLCLSGMMEAFTADDHQPFAKGVSLVESTAVSDDLLYGFIYEFTIVRTSGTGNLDYIIRTVASQEQEADIRSITSEPLPSIHAHPRGSWPYSETIAQMSPYTVGEEKLCRLCTKATLDGAAPADLLFTSVTSEMKEGAVNNIGQFGVNYTVNIPIINNTNESKMIRISLNARGGKYAGAAAIDGRVYGIPTLSDNTEGCYLADYTAPVGTSTFSFQIMHAGDSMLPIGIFVTTI</sequence>
<reference evidence="1" key="1">
    <citation type="journal article" date="2014" name="Int. J. Syst. Evol. Microbiol.">
        <title>Complete genome sequence of Corynebacterium casei LMG S-19264T (=DSM 44701T), isolated from a smear-ripened cheese.</title>
        <authorList>
            <consortium name="US DOE Joint Genome Institute (JGI-PGF)"/>
            <person name="Walter F."/>
            <person name="Albersmeier A."/>
            <person name="Kalinowski J."/>
            <person name="Ruckert C."/>
        </authorList>
    </citation>
    <scope>NUCLEOTIDE SEQUENCE</scope>
    <source>
        <strain evidence="1">CGMCC 1.12987</strain>
    </source>
</reference>